<dbReference type="STRING" id="490629.SAMN05216266_101164"/>
<keyword evidence="2" id="KW-0413">Isomerase</keyword>
<dbReference type="AlphaFoldDB" id="A0A1I0VCT6"/>
<dbReference type="EMBL" id="FOKG01000001">
    <property type="protein sequence ID" value="SFA74141.1"/>
    <property type="molecule type" value="Genomic_DNA"/>
</dbReference>
<dbReference type="RefSeq" id="WP_091667983.1">
    <property type="nucleotide sequence ID" value="NZ_FOKG01000001.1"/>
</dbReference>
<dbReference type="PANTHER" id="PTHR36440:SF1">
    <property type="entry name" value="PUTATIVE (AFU_ORTHOLOGUE AFUA_8G07350)-RELATED"/>
    <property type="match status" value="1"/>
</dbReference>
<reference evidence="3" key="1">
    <citation type="submission" date="2016-10" db="EMBL/GenBank/DDBJ databases">
        <authorList>
            <person name="Varghese N."/>
            <person name="Submissions S."/>
        </authorList>
    </citation>
    <scope>NUCLEOTIDE SEQUENCE [LARGE SCALE GENOMIC DNA]</scope>
    <source>
        <strain evidence="3">CGMCC 4.3568</strain>
    </source>
</reference>
<dbReference type="Pfam" id="PF07883">
    <property type="entry name" value="Cupin_2"/>
    <property type="match status" value="1"/>
</dbReference>
<name>A0A1I0VCT6_9PSEU</name>
<evidence type="ECO:0000259" key="1">
    <source>
        <dbReference type="Pfam" id="PF07883"/>
    </source>
</evidence>
<feature type="domain" description="Cupin type-2" evidence="1">
    <location>
        <begin position="41"/>
        <end position="97"/>
    </location>
</feature>
<gene>
    <name evidence="2" type="ORF">SAMN05216266_101164</name>
</gene>
<protein>
    <submittedName>
        <fullName evidence="2">Mannose-6-phosphate isomerase, cupin superfamily</fullName>
    </submittedName>
</protein>
<evidence type="ECO:0000313" key="3">
    <source>
        <dbReference type="Proteomes" id="UP000243799"/>
    </source>
</evidence>
<dbReference type="Gene3D" id="2.60.120.10">
    <property type="entry name" value="Jelly Rolls"/>
    <property type="match status" value="1"/>
</dbReference>
<accession>A0A1I0VCT6</accession>
<dbReference type="GO" id="GO:0016853">
    <property type="term" value="F:isomerase activity"/>
    <property type="evidence" value="ECO:0007669"/>
    <property type="project" value="UniProtKB-KW"/>
</dbReference>
<dbReference type="InterPro" id="IPR013096">
    <property type="entry name" value="Cupin_2"/>
</dbReference>
<keyword evidence="3" id="KW-1185">Reference proteome</keyword>
<dbReference type="Proteomes" id="UP000243799">
    <property type="component" value="Unassembled WGS sequence"/>
</dbReference>
<dbReference type="PANTHER" id="PTHR36440">
    <property type="entry name" value="PUTATIVE (AFU_ORTHOLOGUE AFUA_8G07350)-RELATED"/>
    <property type="match status" value="1"/>
</dbReference>
<evidence type="ECO:0000313" key="2">
    <source>
        <dbReference type="EMBL" id="SFA74141.1"/>
    </source>
</evidence>
<dbReference type="InterPro" id="IPR011051">
    <property type="entry name" value="RmlC_Cupin_sf"/>
</dbReference>
<organism evidence="2 3">
    <name type="scientific">Amycolatopsis marina</name>
    <dbReference type="NCBI Taxonomy" id="490629"/>
    <lineage>
        <taxon>Bacteria</taxon>
        <taxon>Bacillati</taxon>
        <taxon>Actinomycetota</taxon>
        <taxon>Actinomycetes</taxon>
        <taxon>Pseudonocardiales</taxon>
        <taxon>Pseudonocardiaceae</taxon>
        <taxon>Amycolatopsis</taxon>
    </lineage>
</organism>
<dbReference type="InterPro" id="IPR053146">
    <property type="entry name" value="QDO-like"/>
</dbReference>
<dbReference type="SUPFAM" id="SSF51182">
    <property type="entry name" value="RmlC-like cupins"/>
    <property type="match status" value="1"/>
</dbReference>
<proteinExistence type="predicted"/>
<dbReference type="InterPro" id="IPR014710">
    <property type="entry name" value="RmlC-like_jellyroll"/>
</dbReference>
<dbReference type="OrthoDB" id="4227163at2"/>
<sequence length="180" mass="20339">MGEDERTSVLVFRDGHEVRFLAEDTDSAGDFLRIEHVWSRPGRMAGPHWHPVLTESFTLTQGSVLFRVDGREIAPRPGDTVTIRPGAVHEFRNVGQALTLHHEVRPPLRHREMFELWHRLDVAGRTSRSGVPRNPLALALLWERQDGYLAGVPAVVQRLLLGGLATIARLTGYEARWTRS</sequence>